<reference evidence="1 2" key="1">
    <citation type="submission" date="2013-07" db="EMBL/GenBank/DDBJ databases">
        <authorList>
            <consortium name="DOE Joint Genome Institute"/>
            <person name="Eisen J."/>
            <person name="Huntemann M."/>
            <person name="Han J."/>
            <person name="Chen A."/>
            <person name="Kyrpides N."/>
            <person name="Mavromatis K."/>
            <person name="Markowitz V."/>
            <person name="Palaniappan K."/>
            <person name="Ivanova N."/>
            <person name="Schaumberg A."/>
            <person name="Pati A."/>
            <person name="Liolios K."/>
            <person name="Nordberg H.P."/>
            <person name="Cantor M.N."/>
            <person name="Hua S.X."/>
            <person name="Woyke T."/>
        </authorList>
    </citation>
    <scope>NUCLEOTIDE SEQUENCE [LARGE SCALE GENOMIC DNA]</scope>
    <source>
        <strain evidence="1 2">DSM 44712</strain>
    </source>
</reference>
<proteinExistence type="predicted"/>
<gene>
    <name evidence="1" type="ORF">CryarDRAFT_0094</name>
</gene>
<accession>A0A010YFR9</accession>
<comment type="caution">
    <text evidence="1">The sequence shown here is derived from an EMBL/GenBank/DDBJ whole genome shotgun (WGS) entry which is preliminary data.</text>
</comment>
<dbReference type="AlphaFoldDB" id="A0A010YFR9"/>
<dbReference type="HOGENOM" id="CLU_2166762_0_0_11"/>
<dbReference type="Proteomes" id="UP000021053">
    <property type="component" value="Unassembled WGS sequence"/>
</dbReference>
<dbReference type="RefSeq" id="WP_035847499.1">
    <property type="nucleotide sequence ID" value="NZ_KK073874.1"/>
</dbReference>
<evidence type="ECO:0000313" key="1">
    <source>
        <dbReference type="EMBL" id="EXG79075.1"/>
    </source>
</evidence>
<protein>
    <submittedName>
        <fullName evidence="1">Uncharacterized protein</fullName>
    </submittedName>
</protein>
<name>A0A010YFR9_9ACTN</name>
<keyword evidence="2" id="KW-1185">Reference proteome</keyword>
<organism evidence="1 2">
    <name type="scientific">Cryptosporangium arvum DSM 44712</name>
    <dbReference type="NCBI Taxonomy" id="927661"/>
    <lineage>
        <taxon>Bacteria</taxon>
        <taxon>Bacillati</taxon>
        <taxon>Actinomycetota</taxon>
        <taxon>Actinomycetes</taxon>
        <taxon>Cryptosporangiales</taxon>
        <taxon>Cryptosporangiaceae</taxon>
        <taxon>Cryptosporangium</taxon>
    </lineage>
</organism>
<sequence length="110" mass="11560">MGDSVFSFGENRVGGDQYNQNGTTNIGKIESHQSVAIRELNDFLAWAEEQGLVLPGGLVTDENRLRATVRSHPGRLRRVAAAVAGGSKDALMKASPGIATTLILQALGAA</sequence>
<dbReference type="EMBL" id="JFBT01000001">
    <property type="protein sequence ID" value="EXG79075.1"/>
    <property type="molecule type" value="Genomic_DNA"/>
</dbReference>
<evidence type="ECO:0000313" key="2">
    <source>
        <dbReference type="Proteomes" id="UP000021053"/>
    </source>
</evidence>